<evidence type="ECO:0000313" key="2">
    <source>
        <dbReference type="Proteomes" id="UP000019260"/>
    </source>
</evidence>
<dbReference type="Proteomes" id="UP000019260">
    <property type="component" value="Chromosome"/>
</dbReference>
<organism evidence="1 2">
    <name type="scientific">Spiroplasma mirum ATCC 29335</name>
    <dbReference type="NCBI Taxonomy" id="838561"/>
    <lineage>
        <taxon>Bacteria</taxon>
        <taxon>Bacillati</taxon>
        <taxon>Mycoplasmatota</taxon>
        <taxon>Mollicutes</taxon>
        <taxon>Entomoplasmatales</taxon>
        <taxon>Spiroplasmataceae</taxon>
        <taxon>Spiroplasma</taxon>
    </lineage>
</organism>
<accession>W6AND4</accession>
<sequence length="35" mass="3935">MVIFCSLFLIGGIPYSLIMNISNNISLNFKNVTQE</sequence>
<reference evidence="1 2" key="1">
    <citation type="submission" date="2013-09" db="EMBL/GenBank/DDBJ databases">
        <title>Complete genome sequence of Spiroplasma mirum suckling mouse cataract agent.</title>
        <authorList>
            <person name="Landry C.A."/>
            <person name="Bastian F.O."/>
            <person name="Thune R.L."/>
        </authorList>
    </citation>
    <scope>NUCLEOTIDE SEQUENCE [LARGE SCALE GENOMIC DNA]</scope>
    <source>
        <strain evidence="1 2">SMCA</strain>
    </source>
</reference>
<gene>
    <name evidence="1" type="ORF">P344_04400</name>
</gene>
<evidence type="ECO:0000313" key="1">
    <source>
        <dbReference type="EMBL" id="AHI58205.1"/>
    </source>
</evidence>
<dbReference type="PATRIC" id="fig|838561.3.peg.839"/>
<dbReference type="HOGENOM" id="CLU_3367402_0_0_14"/>
<dbReference type="KEGG" id="smia:P344_04400"/>
<dbReference type="AlphaFoldDB" id="W6AND4"/>
<proteinExistence type="predicted"/>
<protein>
    <submittedName>
        <fullName evidence="1">Uncharacterized protein</fullName>
    </submittedName>
</protein>
<dbReference type="STRING" id="838561.P344_04400"/>
<dbReference type="EMBL" id="CP006720">
    <property type="protein sequence ID" value="AHI58205.1"/>
    <property type="molecule type" value="Genomic_DNA"/>
</dbReference>
<keyword evidence="2" id="KW-1185">Reference proteome</keyword>
<name>W6AND4_9MOLU</name>